<evidence type="ECO:0000313" key="7">
    <source>
        <dbReference type="EMBL" id="KAL0324767.1"/>
    </source>
</evidence>
<evidence type="ECO:0000256" key="4">
    <source>
        <dbReference type="ARBA" id="ARBA00022691"/>
    </source>
</evidence>
<name>A0AAW2LZM1_SESRA</name>
<evidence type="ECO:0000256" key="6">
    <source>
        <dbReference type="ARBA" id="ARBA00023242"/>
    </source>
</evidence>
<accession>A0AAW2LZM1</accession>
<dbReference type="GO" id="GO:0048188">
    <property type="term" value="C:Set1C/COMPASS complex"/>
    <property type="evidence" value="ECO:0007669"/>
    <property type="project" value="TreeGrafter"/>
</dbReference>
<dbReference type="AlphaFoldDB" id="A0AAW2LZM1"/>
<sequence length="428" mass="48297">MPVVVELGYGSPAYVTGWMYVNQNGQMCGPYIQHQLYEGLYTGFLPEELPVYPVLNGNLLNPVPLNYFKQFPDHVATGFVYLNVPAPCVKESRNDCHGSNDQKLIPEKSDIDVKFPLIYHADNKYKPLDLESLLNTWRTARHGAVFGHDVNDQLTGSAFNLISEISEEVCLQLHFGIMKTARKVVLDEIVSCIISDSLATKRSNKNHKIEPLLHSAKSCCSYRRMSEECQARNEHVAVGDEVEVCNTVEERCSSETMRSPLSMKSVGGFENFCAAYMAVSRMLFDSCLQVMWNAIFYDPVTEYTSTWRKMKSWPPPCNVGEQCIPSKQFSVQITKLPADDLMEEQDSSSSEVDCPPGFEPVKTVIDVQLQSSSVSSPFERQKSSKGNVLSCDTIYDDMEVILEYILDNLHSSSKLSLVDYFKRFVDEK</sequence>
<dbReference type="InterPro" id="IPR044570">
    <property type="entry name" value="Set1-like"/>
</dbReference>
<evidence type="ECO:0000256" key="2">
    <source>
        <dbReference type="ARBA" id="ARBA00022603"/>
    </source>
</evidence>
<evidence type="ECO:0000256" key="1">
    <source>
        <dbReference type="ARBA" id="ARBA00004123"/>
    </source>
</evidence>
<reference evidence="7" key="1">
    <citation type="submission" date="2020-06" db="EMBL/GenBank/DDBJ databases">
        <authorList>
            <person name="Li T."/>
            <person name="Hu X."/>
            <person name="Zhang T."/>
            <person name="Song X."/>
            <person name="Zhang H."/>
            <person name="Dai N."/>
            <person name="Sheng W."/>
            <person name="Hou X."/>
            <person name="Wei L."/>
        </authorList>
    </citation>
    <scope>NUCLEOTIDE SEQUENCE</scope>
    <source>
        <strain evidence="7">G02</strain>
        <tissue evidence="7">Leaf</tissue>
    </source>
</reference>
<comment type="caution">
    <text evidence="7">The sequence shown here is derived from an EMBL/GenBank/DDBJ whole genome shotgun (WGS) entry which is preliminary data.</text>
</comment>
<evidence type="ECO:0000256" key="3">
    <source>
        <dbReference type="ARBA" id="ARBA00022679"/>
    </source>
</evidence>
<dbReference type="PANTHER" id="PTHR45814:SF2">
    <property type="entry name" value="HISTONE-LYSINE N-METHYLTRANSFERASE SETD1"/>
    <property type="match status" value="1"/>
</dbReference>
<dbReference type="PANTHER" id="PTHR45814">
    <property type="entry name" value="HISTONE-LYSINE N-METHYLTRANSFERASE SETD1"/>
    <property type="match status" value="1"/>
</dbReference>
<dbReference type="GO" id="GO:0042800">
    <property type="term" value="F:histone H3K4 methyltransferase activity"/>
    <property type="evidence" value="ECO:0007669"/>
    <property type="project" value="InterPro"/>
</dbReference>
<dbReference type="EMBL" id="JACGWJ010000023">
    <property type="protein sequence ID" value="KAL0324767.1"/>
    <property type="molecule type" value="Genomic_DNA"/>
</dbReference>
<dbReference type="GO" id="GO:0032259">
    <property type="term" value="P:methylation"/>
    <property type="evidence" value="ECO:0007669"/>
    <property type="project" value="UniProtKB-KW"/>
</dbReference>
<keyword evidence="6" id="KW-0539">Nucleus</keyword>
<keyword evidence="2" id="KW-0489">Methyltransferase</keyword>
<keyword evidence="5" id="KW-0156">Chromatin regulator</keyword>
<evidence type="ECO:0000256" key="5">
    <source>
        <dbReference type="ARBA" id="ARBA00022853"/>
    </source>
</evidence>
<comment type="subcellular location">
    <subcellularLocation>
        <location evidence="1">Nucleus</location>
    </subcellularLocation>
</comment>
<proteinExistence type="predicted"/>
<gene>
    <name evidence="7" type="ORF">Sradi_5046000</name>
</gene>
<keyword evidence="4" id="KW-0949">S-adenosyl-L-methionine</keyword>
<organism evidence="7">
    <name type="scientific">Sesamum radiatum</name>
    <name type="common">Black benniseed</name>
    <dbReference type="NCBI Taxonomy" id="300843"/>
    <lineage>
        <taxon>Eukaryota</taxon>
        <taxon>Viridiplantae</taxon>
        <taxon>Streptophyta</taxon>
        <taxon>Embryophyta</taxon>
        <taxon>Tracheophyta</taxon>
        <taxon>Spermatophyta</taxon>
        <taxon>Magnoliopsida</taxon>
        <taxon>eudicotyledons</taxon>
        <taxon>Gunneridae</taxon>
        <taxon>Pentapetalae</taxon>
        <taxon>asterids</taxon>
        <taxon>lamiids</taxon>
        <taxon>Lamiales</taxon>
        <taxon>Pedaliaceae</taxon>
        <taxon>Sesamum</taxon>
    </lineage>
</organism>
<reference evidence="7" key="2">
    <citation type="journal article" date="2024" name="Plant">
        <title>Genomic evolution and insights into agronomic trait innovations of Sesamum species.</title>
        <authorList>
            <person name="Miao H."/>
            <person name="Wang L."/>
            <person name="Qu L."/>
            <person name="Liu H."/>
            <person name="Sun Y."/>
            <person name="Le M."/>
            <person name="Wang Q."/>
            <person name="Wei S."/>
            <person name="Zheng Y."/>
            <person name="Lin W."/>
            <person name="Duan Y."/>
            <person name="Cao H."/>
            <person name="Xiong S."/>
            <person name="Wang X."/>
            <person name="Wei L."/>
            <person name="Li C."/>
            <person name="Ma Q."/>
            <person name="Ju M."/>
            <person name="Zhao R."/>
            <person name="Li G."/>
            <person name="Mu C."/>
            <person name="Tian Q."/>
            <person name="Mei H."/>
            <person name="Zhang T."/>
            <person name="Gao T."/>
            <person name="Zhang H."/>
        </authorList>
    </citation>
    <scope>NUCLEOTIDE SEQUENCE</scope>
    <source>
        <strain evidence="7">G02</strain>
    </source>
</reference>
<protein>
    <submittedName>
        <fullName evidence="7">Histone-lysine N-methyltransferase ATXR7</fullName>
    </submittedName>
</protein>
<keyword evidence="3" id="KW-0808">Transferase</keyword>